<accession>A0A8H4EKH9</accession>
<evidence type="ECO:0000313" key="2">
    <source>
        <dbReference type="Proteomes" id="UP000439903"/>
    </source>
</evidence>
<dbReference type="OrthoDB" id="2441667at2759"/>
<name>A0A8H4EKH9_GIGMA</name>
<gene>
    <name evidence="1" type="ORF">F8M41_019474</name>
</gene>
<protein>
    <submittedName>
        <fullName evidence="1">Uncharacterized protein</fullName>
    </submittedName>
</protein>
<dbReference type="AlphaFoldDB" id="A0A8H4EKH9"/>
<sequence>MESTSLSNNKWQSNHIKDELNFRGINYSNNASRLDLLNLLQKEIFFETTKELNKRKNYLPVNDIVLTYTTEQSFVPKWFLLDAAMFMAGQEDHSKQNSAKEIFDELLQMAEESMLSPEEVPSKQTIQSWIG</sequence>
<dbReference type="EMBL" id="WTPW01000503">
    <property type="protein sequence ID" value="KAF0504809.1"/>
    <property type="molecule type" value="Genomic_DNA"/>
</dbReference>
<keyword evidence="2" id="KW-1185">Reference proteome</keyword>
<evidence type="ECO:0000313" key="1">
    <source>
        <dbReference type="EMBL" id="KAF0504809.1"/>
    </source>
</evidence>
<comment type="caution">
    <text evidence="1">The sequence shown here is derived from an EMBL/GenBank/DDBJ whole genome shotgun (WGS) entry which is preliminary data.</text>
</comment>
<reference evidence="1 2" key="1">
    <citation type="journal article" date="2019" name="Environ. Microbiol.">
        <title>At the nexus of three kingdoms: the genome of the mycorrhizal fungus Gigaspora margarita provides insights into plant, endobacterial and fungal interactions.</title>
        <authorList>
            <person name="Venice F."/>
            <person name="Ghignone S."/>
            <person name="Salvioli di Fossalunga A."/>
            <person name="Amselem J."/>
            <person name="Novero M."/>
            <person name="Xianan X."/>
            <person name="Sedzielewska Toro K."/>
            <person name="Morin E."/>
            <person name="Lipzen A."/>
            <person name="Grigoriev I.V."/>
            <person name="Henrissat B."/>
            <person name="Martin F.M."/>
            <person name="Bonfante P."/>
        </authorList>
    </citation>
    <scope>NUCLEOTIDE SEQUENCE [LARGE SCALE GENOMIC DNA]</scope>
    <source>
        <strain evidence="1 2">BEG34</strain>
    </source>
</reference>
<proteinExistence type="predicted"/>
<dbReference type="Proteomes" id="UP000439903">
    <property type="component" value="Unassembled WGS sequence"/>
</dbReference>
<organism evidence="1 2">
    <name type="scientific">Gigaspora margarita</name>
    <dbReference type="NCBI Taxonomy" id="4874"/>
    <lineage>
        <taxon>Eukaryota</taxon>
        <taxon>Fungi</taxon>
        <taxon>Fungi incertae sedis</taxon>
        <taxon>Mucoromycota</taxon>
        <taxon>Glomeromycotina</taxon>
        <taxon>Glomeromycetes</taxon>
        <taxon>Diversisporales</taxon>
        <taxon>Gigasporaceae</taxon>
        <taxon>Gigaspora</taxon>
    </lineage>
</organism>